<dbReference type="EMBL" id="RFFJ01000240">
    <property type="protein sequence ID" value="RMI30449.1"/>
    <property type="molecule type" value="Genomic_DNA"/>
</dbReference>
<dbReference type="AlphaFoldDB" id="A0A3M2KY62"/>
<dbReference type="Proteomes" id="UP000278673">
    <property type="component" value="Unassembled WGS sequence"/>
</dbReference>
<gene>
    <name evidence="1" type="ORF">EBN88_26750</name>
</gene>
<proteinExistence type="predicted"/>
<evidence type="ECO:0000313" key="2">
    <source>
        <dbReference type="Proteomes" id="UP000278673"/>
    </source>
</evidence>
<accession>A0A3M2KY62</accession>
<dbReference type="RefSeq" id="WP_122399620.1">
    <property type="nucleotide sequence ID" value="NZ_RFFJ01000240.1"/>
</dbReference>
<keyword evidence="2" id="KW-1185">Reference proteome</keyword>
<protein>
    <submittedName>
        <fullName evidence="1">Uncharacterized protein</fullName>
    </submittedName>
</protein>
<reference evidence="1 2" key="1">
    <citation type="submission" date="2018-10" db="EMBL/GenBank/DDBJ databases">
        <title>Isolation, diversity and antifungal activity of actinobacteria from wheat.</title>
        <authorList>
            <person name="Han C."/>
        </authorList>
    </citation>
    <scope>NUCLEOTIDE SEQUENCE [LARGE SCALE GENOMIC DNA]</scope>
    <source>
        <strain evidence="1 2">NEAU-YY642</strain>
    </source>
</reference>
<evidence type="ECO:0000313" key="1">
    <source>
        <dbReference type="EMBL" id="RMI30449.1"/>
    </source>
</evidence>
<name>A0A3M2KY62_9ACTN</name>
<comment type="caution">
    <text evidence="1">The sequence shown here is derived from an EMBL/GenBank/DDBJ whole genome shotgun (WGS) entry which is preliminary data.</text>
</comment>
<organism evidence="1 2">
    <name type="scientific">Streptomyces triticirhizae</name>
    <dbReference type="NCBI Taxonomy" id="2483353"/>
    <lineage>
        <taxon>Bacteria</taxon>
        <taxon>Bacillati</taxon>
        <taxon>Actinomycetota</taxon>
        <taxon>Actinomycetes</taxon>
        <taxon>Kitasatosporales</taxon>
        <taxon>Streptomycetaceae</taxon>
        <taxon>Streptomyces</taxon>
    </lineage>
</organism>
<sequence>MGHSDLYLSYDEPRTNRDNIRNIANLMEQPCEAMAEVDGAAMGVSRLERRMDDFGNEWEYGISQLAEFADQAANGLDEILRAFQSVDDGLAQGLEDEGTGNGEGYIAT</sequence>